<evidence type="ECO:0000256" key="19">
    <source>
        <dbReference type="ARBA" id="ARBA00023316"/>
    </source>
</evidence>
<dbReference type="SUPFAM" id="SSF53448">
    <property type="entry name" value="Nucleotide-diphospho-sugar transferases"/>
    <property type="match status" value="1"/>
</dbReference>
<dbReference type="FunFam" id="3.90.550.10:FF:000056">
    <property type="entry name" value="Hexosyltransferase"/>
    <property type="match status" value="1"/>
</dbReference>
<evidence type="ECO:0000256" key="15">
    <source>
        <dbReference type="ARBA" id="ARBA00023078"/>
    </source>
</evidence>
<dbReference type="Gene3D" id="3.90.550.10">
    <property type="entry name" value="Spore Coat Polysaccharide Biosynthesis Protein SpsA, Chain A"/>
    <property type="match status" value="1"/>
</dbReference>
<dbReference type="Pfam" id="PF25557">
    <property type="entry name" value="GAUT_1"/>
    <property type="match status" value="1"/>
</dbReference>
<dbReference type="Pfam" id="PF07123">
    <property type="entry name" value="PsbW"/>
    <property type="match status" value="1"/>
</dbReference>
<evidence type="ECO:0000256" key="21">
    <source>
        <dbReference type="SAM" id="MobiDB-lite"/>
    </source>
</evidence>
<dbReference type="AlphaFoldDB" id="A0A9Q1JHL8"/>
<evidence type="ECO:0000256" key="13">
    <source>
        <dbReference type="ARBA" id="ARBA00022989"/>
    </source>
</evidence>
<dbReference type="PANTHER" id="PTHR32116:SF0">
    <property type="entry name" value="GALACTURONOSYLTRANSFERASE 6-RELATED"/>
    <property type="match status" value="1"/>
</dbReference>
<evidence type="ECO:0000256" key="10">
    <source>
        <dbReference type="ARBA" id="ARBA00022679"/>
    </source>
</evidence>
<keyword evidence="24" id="KW-1185">Reference proteome</keyword>
<evidence type="ECO:0000313" key="23">
    <source>
        <dbReference type="EMBL" id="KAJ8425657.1"/>
    </source>
</evidence>
<dbReference type="GO" id="GO:0009535">
    <property type="term" value="C:chloroplast thylakoid membrane"/>
    <property type="evidence" value="ECO:0007669"/>
    <property type="project" value="UniProtKB-SubCell"/>
</dbReference>
<keyword evidence="17" id="KW-0325">Glycoprotein</keyword>
<keyword evidence="6" id="KW-0150">Chloroplast</keyword>
<keyword evidence="9" id="KW-0328">Glycosyltransferase</keyword>
<dbReference type="EMBL" id="JAKOGI010001429">
    <property type="protein sequence ID" value="KAJ8425657.1"/>
    <property type="molecule type" value="Genomic_DNA"/>
</dbReference>
<keyword evidence="18" id="KW-0604">Photosystem II</keyword>
<dbReference type="InterPro" id="IPR002495">
    <property type="entry name" value="Glyco_trans_8"/>
</dbReference>
<comment type="similarity">
    <text evidence="5">Belongs to the psbW family.</text>
</comment>
<dbReference type="InterPro" id="IPR009806">
    <property type="entry name" value="PSII_PsbW_class2"/>
</dbReference>
<feature type="transmembrane region" description="Helical" evidence="22">
    <location>
        <begin position="702"/>
        <end position="721"/>
    </location>
</feature>
<evidence type="ECO:0000256" key="17">
    <source>
        <dbReference type="ARBA" id="ARBA00023180"/>
    </source>
</evidence>
<evidence type="ECO:0000256" key="5">
    <source>
        <dbReference type="ARBA" id="ARBA00010395"/>
    </source>
</evidence>
<evidence type="ECO:0000256" key="8">
    <source>
        <dbReference type="ARBA" id="ARBA00022640"/>
    </source>
</evidence>
<evidence type="ECO:0000256" key="14">
    <source>
        <dbReference type="ARBA" id="ARBA00023034"/>
    </source>
</evidence>
<dbReference type="GO" id="GO:0000139">
    <property type="term" value="C:Golgi membrane"/>
    <property type="evidence" value="ECO:0007669"/>
    <property type="project" value="UniProtKB-SubCell"/>
</dbReference>
<evidence type="ECO:0000256" key="20">
    <source>
        <dbReference type="ARBA" id="ARBA00031756"/>
    </source>
</evidence>
<proteinExistence type="inferred from homology"/>
<evidence type="ECO:0000256" key="3">
    <source>
        <dbReference type="ARBA" id="ARBA00004877"/>
    </source>
</evidence>
<dbReference type="CDD" id="cd06429">
    <property type="entry name" value="GT8_like_1"/>
    <property type="match status" value="1"/>
</dbReference>
<name>A0A9Q1JHL8_9CARY</name>
<dbReference type="GO" id="GO:0015979">
    <property type="term" value="P:photosynthesis"/>
    <property type="evidence" value="ECO:0007669"/>
    <property type="project" value="UniProtKB-KW"/>
</dbReference>
<comment type="subcellular location">
    <subcellularLocation>
        <location evidence="1">Golgi apparatus membrane</location>
        <topology evidence="1">Single-pass type II membrane protein</topology>
    </subcellularLocation>
    <subcellularLocation>
        <location evidence="2">Plastid</location>
        <location evidence="2">Chloroplast thylakoid membrane</location>
        <topology evidence="2">Single-pass membrane protein</topology>
    </subcellularLocation>
</comment>
<dbReference type="PANTHER" id="PTHR32116">
    <property type="entry name" value="GALACTURONOSYLTRANSFERASE 4-RELATED"/>
    <property type="match status" value="1"/>
</dbReference>
<dbReference type="GO" id="GO:0071555">
    <property type="term" value="P:cell wall organization"/>
    <property type="evidence" value="ECO:0007669"/>
    <property type="project" value="UniProtKB-KW"/>
</dbReference>
<accession>A0A9Q1JHL8</accession>
<dbReference type="Pfam" id="PF01501">
    <property type="entry name" value="Glyco_transf_8"/>
    <property type="match status" value="1"/>
</dbReference>
<comment type="caution">
    <text evidence="23">The sequence shown here is derived from an EMBL/GenBank/DDBJ whole genome shotgun (WGS) entry which is preliminary data.</text>
</comment>
<evidence type="ECO:0000256" key="9">
    <source>
        <dbReference type="ARBA" id="ARBA00022676"/>
    </source>
</evidence>
<evidence type="ECO:0000256" key="12">
    <source>
        <dbReference type="ARBA" id="ARBA00022968"/>
    </source>
</evidence>
<evidence type="ECO:0000256" key="16">
    <source>
        <dbReference type="ARBA" id="ARBA00023136"/>
    </source>
</evidence>
<keyword evidence="13 22" id="KW-1133">Transmembrane helix</keyword>
<evidence type="ECO:0000256" key="2">
    <source>
        <dbReference type="ARBA" id="ARBA00004581"/>
    </source>
</evidence>
<dbReference type="Proteomes" id="UP001153076">
    <property type="component" value="Unassembled WGS sequence"/>
</dbReference>
<keyword evidence="15" id="KW-0793">Thylakoid</keyword>
<dbReference type="InterPro" id="IPR029044">
    <property type="entry name" value="Nucleotide-diphossugar_trans"/>
</dbReference>
<feature type="region of interest" description="Disordered" evidence="21">
    <location>
        <begin position="66"/>
        <end position="162"/>
    </location>
</feature>
<comment type="similarity">
    <text evidence="4">Belongs to the glycosyltransferase 8 family.</text>
</comment>
<keyword evidence="14" id="KW-0333">Golgi apparatus</keyword>
<evidence type="ECO:0000256" key="1">
    <source>
        <dbReference type="ARBA" id="ARBA00004323"/>
    </source>
</evidence>
<evidence type="ECO:0000256" key="18">
    <source>
        <dbReference type="ARBA" id="ARBA00023276"/>
    </source>
</evidence>
<feature type="compositionally biased region" description="Basic and acidic residues" evidence="21">
    <location>
        <begin position="117"/>
        <end position="152"/>
    </location>
</feature>
<evidence type="ECO:0000256" key="11">
    <source>
        <dbReference type="ARBA" id="ARBA00022692"/>
    </source>
</evidence>
<dbReference type="GO" id="GO:0047262">
    <property type="term" value="F:polygalacturonate 4-alpha-galacturonosyltransferase activity"/>
    <property type="evidence" value="ECO:0007669"/>
    <property type="project" value="InterPro"/>
</dbReference>
<comment type="pathway">
    <text evidence="3">Glycan metabolism; pectin biosynthesis.</text>
</comment>
<evidence type="ECO:0000256" key="7">
    <source>
        <dbReference type="ARBA" id="ARBA00022531"/>
    </source>
</evidence>
<evidence type="ECO:0000256" key="22">
    <source>
        <dbReference type="SAM" id="Phobius"/>
    </source>
</evidence>
<sequence>MKWIKRWQRIFFLCLLSVSVFAPMVLISYRLKPLTSEGTKEFVQDLPSIIHGANVLSLNAVGQEAKEGLKEPNPEVYKDQNYSVVSHSESKDGSKEARRVGGSRVMSESEDNATKPGVKEEIKPNHPREEPSRTKIKDPNQNHSQDSHDVRTPHMTTVPRGQRIPTDRRRMTDEKVKQIRDQVIRAKAYLSFATASGNSHLVKELRLRIKEVERAVGEARRDSELSRSAAQKMKAMESTLSKAAYAYPDCSNMVNRLRAMTHNAEDQVQLQRNQATFLIELAGRTTPKGIHCLSMRLTTEYFTLQPERQALPNQQNVYNPDLRHFVVFSDNILAAAVVVNSTVSNAGEPEKIVFHVVTDSLNFPAISMWFWSNPPGKATIQVLSVNDFQWLSAEYVALLEKQNSRDPRYSSLLNHLRFFLPQMFPQLDKIVFLDHDVVVQKDLSSLWIVDLKGKVNGAVETCQEVESSYRRMDMLINFSDPLVSSKFDASACTWAFGLNLFDLRQWRAQDLTSSYHRLLSMGNERPLWSAGSLPLGWLTFYDQTMPLDRRWHLLGLGYDSQLRTDDIERAAVIHYDGIMKPWLDVGIKKYKGYWNKYVDYDHPYLQRCNLHGFLRPRRVNLRVMQHVELNGLPSITKKGKVRCSMEDGNPKTQESNSNKKGMGASLLAAAAAATMSSPAMALVDERIGTEGTGLPLGLDNNILGWIIFGVFGTIWALYYTWTTTLEEDEESGLSL</sequence>
<reference evidence="23" key="1">
    <citation type="submission" date="2022-04" db="EMBL/GenBank/DDBJ databases">
        <title>Carnegiea gigantea Genome sequencing and assembly v2.</title>
        <authorList>
            <person name="Copetti D."/>
            <person name="Sanderson M.J."/>
            <person name="Burquez A."/>
            <person name="Wojciechowski M.F."/>
        </authorList>
    </citation>
    <scope>NUCLEOTIDE SEQUENCE</scope>
    <source>
        <strain evidence="23">SGP5-SGP5p</strain>
        <tissue evidence="23">Aerial part</tissue>
    </source>
</reference>
<dbReference type="OrthoDB" id="411524at2759"/>
<keyword evidence="12" id="KW-0735">Signal-anchor</keyword>
<dbReference type="InterPro" id="IPR029993">
    <property type="entry name" value="GAUT"/>
</dbReference>
<keyword evidence="10" id="KW-0808">Transferase</keyword>
<keyword evidence="16 22" id="KW-0472">Membrane</keyword>
<evidence type="ECO:0000256" key="4">
    <source>
        <dbReference type="ARBA" id="ARBA00006351"/>
    </source>
</evidence>
<organism evidence="23 24">
    <name type="scientific">Carnegiea gigantea</name>
    <dbReference type="NCBI Taxonomy" id="171969"/>
    <lineage>
        <taxon>Eukaryota</taxon>
        <taxon>Viridiplantae</taxon>
        <taxon>Streptophyta</taxon>
        <taxon>Embryophyta</taxon>
        <taxon>Tracheophyta</taxon>
        <taxon>Spermatophyta</taxon>
        <taxon>Magnoliopsida</taxon>
        <taxon>eudicotyledons</taxon>
        <taxon>Gunneridae</taxon>
        <taxon>Pentapetalae</taxon>
        <taxon>Caryophyllales</taxon>
        <taxon>Cactineae</taxon>
        <taxon>Cactaceae</taxon>
        <taxon>Cactoideae</taxon>
        <taxon>Echinocereeae</taxon>
        <taxon>Carnegiea</taxon>
    </lineage>
</organism>
<evidence type="ECO:0000313" key="24">
    <source>
        <dbReference type="Proteomes" id="UP001153076"/>
    </source>
</evidence>
<keyword evidence="8" id="KW-0934">Plastid</keyword>
<dbReference type="GO" id="GO:0009523">
    <property type="term" value="C:photosystem II"/>
    <property type="evidence" value="ECO:0007669"/>
    <property type="project" value="UniProtKB-KW"/>
</dbReference>
<evidence type="ECO:0000256" key="6">
    <source>
        <dbReference type="ARBA" id="ARBA00022528"/>
    </source>
</evidence>
<keyword evidence="19" id="KW-0961">Cell wall biogenesis/degradation</keyword>
<feature type="compositionally biased region" description="Basic and acidic residues" evidence="21">
    <location>
        <begin position="66"/>
        <end position="78"/>
    </location>
</feature>
<protein>
    <recommendedName>
        <fullName evidence="20">PSII 6.1 kDa protein</fullName>
    </recommendedName>
</protein>
<keyword evidence="7" id="KW-0602">Photosynthesis</keyword>
<feature type="compositionally biased region" description="Basic and acidic residues" evidence="21">
    <location>
        <begin position="88"/>
        <end position="99"/>
    </location>
</feature>
<keyword evidence="11 22" id="KW-0812">Transmembrane</keyword>
<gene>
    <name evidence="23" type="ORF">Cgig2_015325</name>
</gene>